<proteinExistence type="inferred from homology"/>
<dbReference type="SUPFAM" id="SSF55031">
    <property type="entry name" value="Bacterial exopeptidase dimerisation domain"/>
    <property type="match status" value="1"/>
</dbReference>
<dbReference type="InterPro" id="IPR036264">
    <property type="entry name" value="Bact_exopeptidase_dim_dom"/>
</dbReference>
<protein>
    <submittedName>
        <fullName evidence="11">Acetylornithine deacetylase</fullName>
    </submittedName>
</protein>
<dbReference type="Proteomes" id="UP000778970">
    <property type="component" value="Unassembled WGS sequence"/>
</dbReference>
<dbReference type="CDD" id="cd03894">
    <property type="entry name" value="M20_ArgE"/>
    <property type="match status" value="1"/>
</dbReference>
<dbReference type="InterPro" id="IPR010169">
    <property type="entry name" value="AcOrn-deacetyl"/>
</dbReference>
<keyword evidence="4" id="KW-0055">Arginine biosynthesis</keyword>
<comment type="caution">
    <text evidence="11">The sequence shown here is derived from an EMBL/GenBank/DDBJ whole genome shotgun (WGS) entry which is preliminary data.</text>
</comment>
<keyword evidence="7" id="KW-0378">Hydrolase</keyword>
<sequence length="399" mass="41963">MSTQGPRYTPTEMLAKLVGFDTVSHQSNLALIAFVEDYLAAHGIAATRVPNAQGDKASLYATIGPNVDGGVVLSAHSDVVPTAHQSWSSDPFTLTQRGSRLYGRGSTDMKGFLACALALVPEFAAAGLTRPIHLAISYDEEVGCVGCQDMIKQMADGAIAPPRGVIVGEPTEMQLVIAHKGINGYDTTVTGKEAHSSQTQLGANAIMAAGALIGELQRLADRARETAPADCPFTPPYTSFSVGTIEGGHALNIIPGSCHFAWECRTLPGEDPAQYVQALDRFARETVLPRLQATAPDATIETVPRAGAVALAPETGPNAAADGVPPDRRGAAEALARDLTGSNHTEVVSYATEGGVFQTHGFSTVVMGPGNIREAHQPDEFIEADELERCVRVLRGLIA</sequence>
<dbReference type="GO" id="GO:0006526">
    <property type="term" value="P:L-arginine biosynthetic process"/>
    <property type="evidence" value="ECO:0007669"/>
    <property type="project" value="UniProtKB-KW"/>
</dbReference>
<dbReference type="NCBIfam" id="TIGR01892">
    <property type="entry name" value="AcOrn-deacetyl"/>
    <property type="match status" value="1"/>
</dbReference>
<evidence type="ECO:0000256" key="8">
    <source>
        <dbReference type="ARBA" id="ARBA00022833"/>
    </source>
</evidence>
<dbReference type="PROSITE" id="PS00759">
    <property type="entry name" value="ARGE_DAPE_CPG2_2"/>
    <property type="match status" value="1"/>
</dbReference>
<keyword evidence="6" id="KW-0479">Metal-binding</keyword>
<dbReference type="EMBL" id="NRRE01000032">
    <property type="protein sequence ID" value="MBK1698897.1"/>
    <property type="molecule type" value="Genomic_DNA"/>
</dbReference>
<keyword evidence="5" id="KW-0028">Amino-acid biosynthesis</keyword>
<evidence type="ECO:0000259" key="10">
    <source>
        <dbReference type="Pfam" id="PF07687"/>
    </source>
</evidence>
<dbReference type="Gene3D" id="3.30.70.360">
    <property type="match status" value="1"/>
</dbReference>
<dbReference type="PANTHER" id="PTHR43808:SF31">
    <property type="entry name" value="N-ACETYL-L-CITRULLINE DEACETYLASE"/>
    <property type="match status" value="1"/>
</dbReference>
<evidence type="ECO:0000256" key="4">
    <source>
        <dbReference type="ARBA" id="ARBA00022571"/>
    </source>
</evidence>
<accession>A0A934QLE6</accession>
<dbReference type="InterPro" id="IPR050072">
    <property type="entry name" value="Peptidase_M20A"/>
</dbReference>
<keyword evidence="12" id="KW-1185">Reference proteome</keyword>
<dbReference type="GO" id="GO:0046872">
    <property type="term" value="F:metal ion binding"/>
    <property type="evidence" value="ECO:0007669"/>
    <property type="project" value="UniProtKB-KW"/>
</dbReference>
<evidence type="ECO:0000256" key="2">
    <source>
        <dbReference type="ARBA" id="ARBA00005691"/>
    </source>
</evidence>
<dbReference type="RefSeq" id="WP_037255720.1">
    <property type="nucleotide sequence ID" value="NZ_NRRE01000032.1"/>
</dbReference>
<dbReference type="AlphaFoldDB" id="A0A934QLE6"/>
<gene>
    <name evidence="11" type="primary">argE</name>
    <name evidence="11" type="ORF">CKO21_16755</name>
</gene>
<dbReference type="Pfam" id="PF07687">
    <property type="entry name" value="M20_dimer"/>
    <property type="match status" value="1"/>
</dbReference>
<feature type="domain" description="Peptidase M20 dimerisation" evidence="10">
    <location>
        <begin position="177"/>
        <end position="285"/>
    </location>
</feature>
<dbReference type="InterPro" id="IPR011650">
    <property type="entry name" value="Peptidase_M20_dimer"/>
</dbReference>
<evidence type="ECO:0000256" key="9">
    <source>
        <dbReference type="ARBA" id="ARBA00023285"/>
    </source>
</evidence>
<dbReference type="PANTHER" id="PTHR43808">
    <property type="entry name" value="ACETYLORNITHINE DEACETYLASE"/>
    <property type="match status" value="1"/>
</dbReference>
<reference evidence="11" key="2">
    <citation type="journal article" date="2020" name="Microorganisms">
        <title>Osmotic Adaptation and Compatible Solute Biosynthesis of Phototrophic Bacteria as Revealed from Genome Analyses.</title>
        <authorList>
            <person name="Imhoff J.F."/>
            <person name="Rahn T."/>
            <person name="Kunzel S."/>
            <person name="Keller A."/>
            <person name="Neulinger S.C."/>
        </authorList>
    </citation>
    <scope>NUCLEOTIDE SEQUENCE</scope>
    <source>
        <strain evidence="11">DSM 9154</strain>
    </source>
</reference>
<evidence type="ECO:0000313" key="11">
    <source>
        <dbReference type="EMBL" id="MBK1698897.1"/>
    </source>
</evidence>
<dbReference type="InterPro" id="IPR002933">
    <property type="entry name" value="Peptidase_M20"/>
</dbReference>
<dbReference type="InterPro" id="IPR001261">
    <property type="entry name" value="ArgE/DapE_CS"/>
</dbReference>
<name>A0A934QLE6_9PROT</name>
<evidence type="ECO:0000256" key="7">
    <source>
        <dbReference type="ARBA" id="ARBA00022801"/>
    </source>
</evidence>
<comment type="similarity">
    <text evidence="2">Belongs to the peptidase M20A family. ArgE subfamily.</text>
</comment>
<keyword evidence="9" id="KW-0170">Cobalt</keyword>
<dbReference type="Gene3D" id="3.40.630.10">
    <property type="entry name" value="Zn peptidases"/>
    <property type="match status" value="1"/>
</dbReference>
<dbReference type="GO" id="GO:0008777">
    <property type="term" value="F:acetylornithine deacetylase activity"/>
    <property type="evidence" value="ECO:0007669"/>
    <property type="project" value="TreeGrafter"/>
</dbReference>
<evidence type="ECO:0000256" key="3">
    <source>
        <dbReference type="ARBA" id="ARBA00022490"/>
    </source>
</evidence>
<dbReference type="Pfam" id="PF01546">
    <property type="entry name" value="Peptidase_M20"/>
    <property type="match status" value="1"/>
</dbReference>
<evidence type="ECO:0000256" key="5">
    <source>
        <dbReference type="ARBA" id="ARBA00022605"/>
    </source>
</evidence>
<evidence type="ECO:0000256" key="6">
    <source>
        <dbReference type="ARBA" id="ARBA00022723"/>
    </source>
</evidence>
<evidence type="ECO:0000313" key="12">
    <source>
        <dbReference type="Proteomes" id="UP000778970"/>
    </source>
</evidence>
<reference evidence="11" key="1">
    <citation type="submission" date="2017-08" db="EMBL/GenBank/DDBJ databases">
        <authorList>
            <person name="Imhoff J.F."/>
            <person name="Rahn T."/>
            <person name="Kuenzel S."/>
            <person name="Neulinger S.C."/>
        </authorList>
    </citation>
    <scope>NUCLEOTIDE SEQUENCE</scope>
    <source>
        <strain evidence="11">DSM 9154</strain>
    </source>
</reference>
<organism evidence="11 12">
    <name type="scientific">Rhodovibrio salinarum</name>
    <dbReference type="NCBI Taxonomy" id="1087"/>
    <lineage>
        <taxon>Bacteria</taxon>
        <taxon>Pseudomonadati</taxon>
        <taxon>Pseudomonadota</taxon>
        <taxon>Alphaproteobacteria</taxon>
        <taxon>Rhodospirillales</taxon>
        <taxon>Rhodovibrionaceae</taxon>
        <taxon>Rhodovibrio</taxon>
    </lineage>
</organism>
<evidence type="ECO:0000256" key="1">
    <source>
        <dbReference type="ARBA" id="ARBA00001947"/>
    </source>
</evidence>
<comment type="cofactor">
    <cofactor evidence="1">
        <name>Zn(2+)</name>
        <dbReference type="ChEBI" id="CHEBI:29105"/>
    </cofactor>
</comment>
<dbReference type="SUPFAM" id="SSF53187">
    <property type="entry name" value="Zn-dependent exopeptidases"/>
    <property type="match status" value="1"/>
</dbReference>
<keyword evidence="3" id="KW-0963">Cytoplasm</keyword>
<keyword evidence="8" id="KW-0862">Zinc</keyword>
<dbReference type="NCBIfam" id="NF005710">
    <property type="entry name" value="PRK07522.1"/>
    <property type="match status" value="1"/>
</dbReference>